<reference evidence="3 4" key="1">
    <citation type="submission" date="2016-10" db="EMBL/GenBank/DDBJ databases">
        <authorList>
            <person name="de Groot N.N."/>
        </authorList>
    </citation>
    <scope>NUCLEOTIDE SEQUENCE [LARGE SCALE GENOMIC DNA]</scope>
    <source>
        <strain evidence="3 4">DSM 22187</strain>
    </source>
</reference>
<dbReference type="OrthoDB" id="291179at2157"/>
<organism evidence="3 4">
    <name type="scientific">Halohasta litchfieldiae</name>
    <dbReference type="NCBI Taxonomy" id="1073996"/>
    <lineage>
        <taxon>Archaea</taxon>
        <taxon>Methanobacteriati</taxon>
        <taxon>Methanobacteriota</taxon>
        <taxon>Stenosarchaea group</taxon>
        <taxon>Halobacteria</taxon>
        <taxon>Halobacteriales</taxon>
        <taxon>Haloferacaceae</taxon>
        <taxon>Halohasta</taxon>
    </lineage>
</organism>
<proteinExistence type="predicted"/>
<sequence length="106" mass="11734">MAFIVEIKPSARKRNGDVGRAVNREGTTRRFESRGAAEAWADDLTGGGRDHVWIKAAHPADQSTVDAYLVSQNARGKLEAAYDKRRRRLRGGDRSQQHGLSDSITD</sequence>
<dbReference type="Proteomes" id="UP000198888">
    <property type="component" value="Unassembled WGS sequence"/>
</dbReference>
<evidence type="ECO:0000256" key="1">
    <source>
        <dbReference type="SAM" id="MobiDB-lite"/>
    </source>
</evidence>
<keyword evidence="4" id="KW-1185">Reference proteome</keyword>
<feature type="compositionally biased region" description="Polar residues" evidence="1">
    <location>
        <begin position="97"/>
        <end position="106"/>
    </location>
</feature>
<dbReference type="Pfam" id="PF26297">
    <property type="entry name" value="DUF8081"/>
    <property type="match status" value="1"/>
</dbReference>
<dbReference type="InterPro" id="IPR058394">
    <property type="entry name" value="DUF8081"/>
</dbReference>
<dbReference type="KEGG" id="hae:halTADL_1157"/>
<name>A0A1H6S167_9EURY</name>
<evidence type="ECO:0000259" key="2">
    <source>
        <dbReference type="Pfam" id="PF26297"/>
    </source>
</evidence>
<dbReference type="GeneID" id="35001973"/>
<evidence type="ECO:0000313" key="3">
    <source>
        <dbReference type="EMBL" id="SEI61681.1"/>
    </source>
</evidence>
<feature type="domain" description="DUF8081" evidence="2">
    <location>
        <begin position="3"/>
        <end position="71"/>
    </location>
</feature>
<dbReference type="AlphaFoldDB" id="A0A1H6S167"/>
<dbReference type="EMBL" id="FNYR01000004">
    <property type="protein sequence ID" value="SEI61681.1"/>
    <property type="molecule type" value="Genomic_DNA"/>
</dbReference>
<protein>
    <recommendedName>
        <fullName evidence="2">DUF8081 domain-containing protein</fullName>
    </recommendedName>
</protein>
<gene>
    <name evidence="3" type="ORF">SAMN05444271_10438</name>
</gene>
<dbReference type="STRING" id="1073996.SAMN05444271_10438"/>
<accession>A0A2H4Q0Q0</accession>
<feature type="region of interest" description="Disordered" evidence="1">
    <location>
        <begin position="81"/>
        <end position="106"/>
    </location>
</feature>
<evidence type="ECO:0000313" key="4">
    <source>
        <dbReference type="Proteomes" id="UP000198888"/>
    </source>
</evidence>
<accession>A0A1H6S167</accession>
<dbReference type="RefSeq" id="WP_089671180.1">
    <property type="nucleotide sequence ID" value="NZ_CP024845.1"/>
</dbReference>